<comment type="caution">
    <text evidence="2">The sequence shown here is derived from an EMBL/GenBank/DDBJ whole genome shotgun (WGS) entry which is preliminary data.</text>
</comment>
<dbReference type="EMBL" id="CAJZBQ010000010">
    <property type="protein sequence ID" value="CAG9313428.1"/>
    <property type="molecule type" value="Genomic_DNA"/>
</dbReference>
<keyword evidence="3" id="KW-1185">Reference proteome</keyword>
<evidence type="ECO:0000313" key="2">
    <source>
        <dbReference type="EMBL" id="CAG9313428.1"/>
    </source>
</evidence>
<evidence type="ECO:0008006" key="4">
    <source>
        <dbReference type="Google" id="ProtNLM"/>
    </source>
</evidence>
<protein>
    <recommendedName>
        <fullName evidence="4">Kelch motif family protein</fullName>
    </recommendedName>
</protein>
<dbReference type="AlphaFoldDB" id="A0AAU9IDF7"/>
<dbReference type="InterPro" id="IPR015915">
    <property type="entry name" value="Kelch-typ_b-propeller"/>
</dbReference>
<evidence type="ECO:0000313" key="3">
    <source>
        <dbReference type="Proteomes" id="UP001162131"/>
    </source>
</evidence>
<keyword evidence="1" id="KW-0175">Coiled coil</keyword>
<dbReference type="SUPFAM" id="SSF50965">
    <property type="entry name" value="Galactose oxidase, central domain"/>
    <property type="match status" value="1"/>
</dbReference>
<dbReference type="Gene3D" id="2.120.10.80">
    <property type="entry name" value="Kelch-type beta propeller"/>
    <property type="match status" value="1"/>
</dbReference>
<proteinExistence type="predicted"/>
<sequence length="423" mass="48867">MENYMRGCSSSSDSACYFEKNPELTCKDNIECPNKLEIDSKHSKMFSKIEENTRKKVFQLFSSIKSEIKSIQAKIICEDLFLIKQLNKTAQKALLDLKNYDKKLNQALLQISCLKEIDNSKPLTFVEHLLNLPFINISKIKKIQSPKLYINRLKTDNLCQMYEFVLPDQNIDYYEYLKVNSNCMKFILCSSANTLGVFNPENGKVSKINIITKNNHKLDQYGAKCILPNGSLFYYNGDISIVIDQIGGSHYISQYKPSLNACSVYTDGWIYLFGGVHNNSEKYNINDSRWVSFKPAQFSDANYAICALFKQYILLAASNSGNFFYYDTILDSYSEILSLYVYPSPKLFLVKNETVFFFQLPTYIFESNDNLITWNNVGRYSILSEIMTSYTINYEEKSYFVNNDGIYSFDFTRKIVSKVLAYS</sequence>
<dbReference type="Proteomes" id="UP001162131">
    <property type="component" value="Unassembled WGS sequence"/>
</dbReference>
<reference evidence="2" key="1">
    <citation type="submission" date="2021-09" db="EMBL/GenBank/DDBJ databases">
        <authorList>
            <consortium name="AG Swart"/>
            <person name="Singh M."/>
            <person name="Singh A."/>
            <person name="Seah K."/>
            <person name="Emmerich C."/>
        </authorList>
    </citation>
    <scope>NUCLEOTIDE SEQUENCE</scope>
    <source>
        <strain evidence="2">ATCC30299</strain>
    </source>
</reference>
<organism evidence="2 3">
    <name type="scientific">Blepharisma stoltei</name>
    <dbReference type="NCBI Taxonomy" id="1481888"/>
    <lineage>
        <taxon>Eukaryota</taxon>
        <taxon>Sar</taxon>
        <taxon>Alveolata</taxon>
        <taxon>Ciliophora</taxon>
        <taxon>Postciliodesmatophora</taxon>
        <taxon>Heterotrichea</taxon>
        <taxon>Heterotrichida</taxon>
        <taxon>Blepharismidae</taxon>
        <taxon>Blepharisma</taxon>
    </lineage>
</organism>
<evidence type="ECO:0000256" key="1">
    <source>
        <dbReference type="SAM" id="Coils"/>
    </source>
</evidence>
<name>A0AAU9IDF7_9CILI</name>
<dbReference type="InterPro" id="IPR011043">
    <property type="entry name" value="Gal_Oxase/kelch_b-propeller"/>
</dbReference>
<gene>
    <name evidence="2" type="ORF">BSTOLATCC_MIC8696</name>
</gene>
<feature type="coiled-coil region" evidence="1">
    <location>
        <begin position="83"/>
        <end position="117"/>
    </location>
</feature>
<accession>A0AAU9IDF7</accession>